<keyword evidence="1" id="KW-1133">Transmembrane helix</keyword>
<feature type="non-terminal residue" evidence="2">
    <location>
        <position position="85"/>
    </location>
</feature>
<gene>
    <name evidence="2" type="ORF">EDB92DRAFT_1775181</name>
</gene>
<sequence length="85" mass="9772">HIQLAQDPRFNPPIPSWWKRALLILFIIVMFWLSFSLRASMHRGARSDVVHCSQEHKFRPAASPVIIETLKDGRTRIRGAAPTAR</sequence>
<comment type="caution">
    <text evidence="2">The sequence shown here is derived from an EMBL/GenBank/DDBJ whole genome shotgun (WGS) entry which is preliminary data.</text>
</comment>
<organism evidence="2 3">
    <name type="scientific">Lactarius akahatsu</name>
    <dbReference type="NCBI Taxonomy" id="416441"/>
    <lineage>
        <taxon>Eukaryota</taxon>
        <taxon>Fungi</taxon>
        <taxon>Dikarya</taxon>
        <taxon>Basidiomycota</taxon>
        <taxon>Agaricomycotina</taxon>
        <taxon>Agaricomycetes</taxon>
        <taxon>Russulales</taxon>
        <taxon>Russulaceae</taxon>
        <taxon>Lactarius</taxon>
    </lineage>
</organism>
<keyword evidence="1" id="KW-0812">Transmembrane</keyword>
<evidence type="ECO:0000313" key="3">
    <source>
        <dbReference type="Proteomes" id="UP001201163"/>
    </source>
</evidence>
<keyword evidence="1" id="KW-0472">Membrane</keyword>
<feature type="non-terminal residue" evidence="2">
    <location>
        <position position="1"/>
    </location>
</feature>
<reference evidence="2" key="1">
    <citation type="submission" date="2022-01" db="EMBL/GenBank/DDBJ databases">
        <title>Comparative genomics reveals a dynamic genome evolution in the ectomycorrhizal milk-cap (Lactarius) mushrooms.</title>
        <authorList>
            <consortium name="DOE Joint Genome Institute"/>
            <person name="Lebreton A."/>
            <person name="Tang N."/>
            <person name="Kuo A."/>
            <person name="LaButti K."/>
            <person name="Drula E."/>
            <person name="Barry K."/>
            <person name="Clum A."/>
            <person name="Lipzen A."/>
            <person name="Mousain D."/>
            <person name="Ng V."/>
            <person name="Wang R."/>
            <person name="Wang X."/>
            <person name="Dai Y."/>
            <person name="Henrissat B."/>
            <person name="Grigoriev I.V."/>
            <person name="Guerin-Laguette A."/>
            <person name="Yu F."/>
            <person name="Martin F.M."/>
        </authorList>
    </citation>
    <scope>NUCLEOTIDE SEQUENCE</scope>
    <source>
        <strain evidence="2">QP</strain>
    </source>
</reference>
<dbReference type="EMBL" id="JAKELL010000030">
    <property type="protein sequence ID" value="KAH8990489.1"/>
    <property type="molecule type" value="Genomic_DNA"/>
</dbReference>
<accession>A0AAD4LEE6</accession>
<protein>
    <submittedName>
        <fullName evidence="2">Uncharacterized protein</fullName>
    </submittedName>
</protein>
<evidence type="ECO:0000256" key="1">
    <source>
        <dbReference type="SAM" id="Phobius"/>
    </source>
</evidence>
<dbReference type="Proteomes" id="UP001201163">
    <property type="component" value="Unassembled WGS sequence"/>
</dbReference>
<proteinExistence type="predicted"/>
<keyword evidence="3" id="KW-1185">Reference proteome</keyword>
<feature type="transmembrane region" description="Helical" evidence="1">
    <location>
        <begin position="17"/>
        <end position="37"/>
    </location>
</feature>
<evidence type="ECO:0000313" key="2">
    <source>
        <dbReference type="EMBL" id="KAH8990489.1"/>
    </source>
</evidence>
<dbReference type="AlphaFoldDB" id="A0AAD4LEE6"/>
<name>A0AAD4LEE6_9AGAM</name>